<evidence type="ECO:0000313" key="3">
    <source>
        <dbReference type="Proteomes" id="UP000484842"/>
    </source>
</evidence>
<dbReference type="Pfam" id="PF13560">
    <property type="entry name" value="HTH_31"/>
    <property type="match status" value="1"/>
</dbReference>
<dbReference type="SUPFAM" id="SSF47413">
    <property type="entry name" value="lambda repressor-like DNA-binding domains"/>
    <property type="match status" value="1"/>
</dbReference>
<name>A0A7X1NYR4_9DEIO</name>
<proteinExistence type="predicted"/>
<accession>A0A7X1NYR4</accession>
<dbReference type="Gene3D" id="1.10.260.40">
    <property type="entry name" value="lambda repressor-like DNA-binding domains"/>
    <property type="match status" value="1"/>
</dbReference>
<evidence type="ECO:0000313" key="2">
    <source>
        <dbReference type="EMBL" id="MPY68255.1"/>
    </source>
</evidence>
<comment type="caution">
    <text evidence="2">The sequence shown here is derived from an EMBL/GenBank/DDBJ whole genome shotgun (WGS) entry which is preliminary data.</text>
</comment>
<organism evidence="2 3">
    <name type="scientific">Deinococcus terrestris</name>
    <dbReference type="NCBI Taxonomy" id="2651870"/>
    <lineage>
        <taxon>Bacteria</taxon>
        <taxon>Thermotogati</taxon>
        <taxon>Deinococcota</taxon>
        <taxon>Deinococci</taxon>
        <taxon>Deinococcales</taxon>
        <taxon>Deinococcaceae</taxon>
        <taxon>Deinococcus</taxon>
    </lineage>
</organism>
<dbReference type="GO" id="GO:0003677">
    <property type="term" value="F:DNA binding"/>
    <property type="evidence" value="ECO:0007669"/>
    <property type="project" value="InterPro"/>
</dbReference>
<dbReference type="SMART" id="SM00530">
    <property type="entry name" value="HTH_XRE"/>
    <property type="match status" value="1"/>
</dbReference>
<dbReference type="AlphaFoldDB" id="A0A7X1NYR4"/>
<gene>
    <name evidence="2" type="ORF">F8S09_16485</name>
</gene>
<feature type="domain" description="HTH cro/C1-type" evidence="1">
    <location>
        <begin position="25"/>
        <end position="79"/>
    </location>
</feature>
<protein>
    <submittedName>
        <fullName evidence="2">Helix-turn-helix transcriptional regulator</fullName>
    </submittedName>
</protein>
<dbReference type="InterPro" id="IPR001387">
    <property type="entry name" value="Cro/C1-type_HTH"/>
</dbReference>
<dbReference type="EMBL" id="WBSL01000019">
    <property type="protein sequence ID" value="MPY68255.1"/>
    <property type="molecule type" value="Genomic_DNA"/>
</dbReference>
<reference evidence="2 3" key="1">
    <citation type="submission" date="2019-10" db="EMBL/GenBank/DDBJ databases">
        <title>Deinococcus sp. isolated from soil.</title>
        <authorList>
            <person name="Li Y."/>
            <person name="Wang J."/>
        </authorList>
    </citation>
    <scope>NUCLEOTIDE SEQUENCE [LARGE SCALE GENOMIC DNA]</scope>
    <source>
        <strain evidence="2 3">SDU3-2</strain>
    </source>
</reference>
<dbReference type="PROSITE" id="PS50943">
    <property type="entry name" value="HTH_CROC1"/>
    <property type="match status" value="1"/>
</dbReference>
<dbReference type="Proteomes" id="UP000484842">
    <property type="component" value="Unassembled WGS sequence"/>
</dbReference>
<dbReference type="RefSeq" id="WP_152872563.1">
    <property type="nucleotide sequence ID" value="NZ_WBSL01000019.1"/>
</dbReference>
<evidence type="ECO:0000259" key="1">
    <source>
        <dbReference type="PROSITE" id="PS50943"/>
    </source>
</evidence>
<dbReference type="InterPro" id="IPR010982">
    <property type="entry name" value="Lambda_DNA-bd_dom_sf"/>
</dbReference>
<dbReference type="CDD" id="cd00093">
    <property type="entry name" value="HTH_XRE"/>
    <property type="match status" value="1"/>
</dbReference>
<keyword evidence="3" id="KW-1185">Reference proteome</keyword>
<sequence>MSVKRRSSALSIQEVQYLERLGAHIRALRQAHELGLDELADRAGLHRTHLWKIEKGQLNAGAISYVRLASQLGVAPGELFPAFPLPPDQAQREPS</sequence>